<reference evidence="2" key="1">
    <citation type="submission" date="2023-10" db="EMBL/GenBank/DDBJ databases">
        <title>Genome assemblies of two species of porcelain crab, Petrolisthes cinctipes and Petrolisthes manimaculis (Anomura: Porcellanidae).</title>
        <authorList>
            <person name="Angst P."/>
        </authorList>
    </citation>
    <scope>NUCLEOTIDE SEQUENCE</scope>
    <source>
        <strain evidence="2">PB745_01</strain>
        <tissue evidence="2">Gill</tissue>
    </source>
</reference>
<keyword evidence="3" id="KW-1185">Reference proteome</keyword>
<gene>
    <name evidence="2" type="ORF">Pcinc_018518</name>
</gene>
<sequence length="142" mass="16813">MFLLMRVLSSPSAYFGDWCRVPLLLEFLWLVIYLDPPPPTPHTDGIAVDHTEVFEGGHFRSTNGWMEWVYNFGTTLCTLMEWVYNFGTTLCTLMEWVYNFGTTLCTLHYLTLTNQVRSERDNTRERRTREQEEEENTQEKDL</sequence>
<dbReference type="EMBL" id="JAWQEG010001788">
    <property type="protein sequence ID" value="KAK3876706.1"/>
    <property type="molecule type" value="Genomic_DNA"/>
</dbReference>
<evidence type="ECO:0000256" key="1">
    <source>
        <dbReference type="SAM" id="MobiDB-lite"/>
    </source>
</evidence>
<comment type="caution">
    <text evidence="2">The sequence shown here is derived from an EMBL/GenBank/DDBJ whole genome shotgun (WGS) entry which is preliminary data.</text>
</comment>
<feature type="compositionally biased region" description="Basic and acidic residues" evidence="1">
    <location>
        <begin position="120"/>
        <end position="130"/>
    </location>
</feature>
<name>A0AAE1FNC8_PETCI</name>
<accession>A0AAE1FNC8</accession>
<protein>
    <submittedName>
        <fullName evidence="2">Uncharacterized protein</fullName>
    </submittedName>
</protein>
<feature type="region of interest" description="Disordered" evidence="1">
    <location>
        <begin position="120"/>
        <end position="142"/>
    </location>
</feature>
<evidence type="ECO:0000313" key="2">
    <source>
        <dbReference type="EMBL" id="KAK3876706.1"/>
    </source>
</evidence>
<dbReference type="AlphaFoldDB" id="A0AAE1FNC8"/>
<dbReference type="Proteomes" id="UP001286313">
    <property type="component" value="Unassembled WGS sequence"/>
</dbReference>
<evidence type="ECO:0000313" key="3">
    <source>
        <dbReference type="Proteomes" id="UP001286313"/>
    </source>
</evidence>
<organism evidence="2 3">
    <name type="scientific">Petrolisthes cinctipes</name>
    <name type="common">Flat porcelain crab</name>
    <dbReference type="NCBI Taxonomy" id="88211"/>
    <lineage>
        <taxon>Eukaryota</taxon>
        <taxon>Metazoa</taxon>
        <taxon>Ecdysozoa</taxon>
        <taxon>Arthropoda</taxon>
        <taxon>Crustacea</taxon>
        <taxon>Multicrustacea</taxon>
        <taxon>Malacostraca</taxon>
        <taxon>Eumalacostraca</taxon>
        <taxon>Eucarida</taxon>
        <taxon>Decapoda</taxon>
        <taxon>Pleocyemata</taxon>
        <taxon>Anomura</taxon>
        <taxon>Galatheoidea</taxon>
        <taxon>Porcellanidae</taxon>
        <taxon>Petrolisthes</taxon>
    </lineage>
</organism>
<proteinExistence type="predicted"/>